<dbReference type="Proteomes" id="UP000248311">
    <property type="component" value="Unassembled WGS sequence"/>
</dbReference>
<keyword evidence="3" id="KW-0964">Secreted</keyword>
<keyword evidence="6" id="KW-0843">Virulence</keyword>
<feature type="region of interest" description="Disordered" evidence="8">
    <location>
        <begin position="525"/>
        <end position="554"/>
    </location>
</feature>
<reference evidence="9 10" key="1">
    <citation type="submission" date="2018-06" db="EMBL/GenBank/DDBJ databases">
        <title>Genomic Encyclopedia of Type Strains, Phase III (KMG-III): the genomes of soil and plant-associated and newly described type strains.</title>
        <authorList>
            <person name="Whitman W."/>
        </authorList>
    </citation>
    <scope>NUCLEOTIDE SEQUENCE [LARGE SCALE GENOMIC DNA]</scope>
    <source>
        <strain evidence="9 10">CECT 9025</strain>
    </source>
</reference>
<evidence type="ECO:0000256" key="8">
    <source>
        <dbReference type="SAM" id="MobiDB-lite"/>
    </source>
</evidence>
<dbReference type="PRINTS" id="PR01488">
    <property type="entry name" value="RTXTOXINA"/>
</dbReference>
<dbReference type="InterPro" id="IPR003995">
    <property type="entry name" value="RTX_toxin_determinant-A"/>
</dbReference>
<evidence type="ECO:0000256" key="4">
    <source>
        <dbReference type="ARBA" id="ARBA00022656"/>
    </source>
</evidence>
<dbReference type="InterPro" id="IPR011049">
    <property type="entry name" value="Serralysin-like_metalloprot_C"/>
</dbReference>
<evidence type="ECO:0000313" key="9">
    <source>
        <dbReference type="EMBL" id="PYE80579.1"/>
    </source>
</evidence>
<protein>
    <submittedName>
        <fullName evidence="9">Ca2+-binding RTX toxin-like protein</fullName>
    </submittedName>
</protein>
<dbReference type="GO" id="GO:0005576">
    <property type="term" value="C:extracellular region"/>
    <property type="evidence" value="ECO:0007669"/>
    <property type="project" value="UniProtKB-SubCell"/>
</dbReference>
<name>A0A318SLQ8_9RHOB</name>
<keyword evidence="5" id="KW-0677">Repeat</keyword>
<evidence type="ECO:0000256" key="7">
    <source>
        <dbReference type="ARBA" id="ARBA00023136"/>
    </source>
</evidence>
<keyword evidence="4" id="KW-0800">Toxin</keyword>
<evidence type="ECO:0000256" key="1">
    <source>
        <dbReference type="ARBA" id="ARBA00004370"/>
    </source>
</evidence>
<feature type="region of interest" description="Disordered" evidence="8">
    <location>
        <begin position="1381"/>
        <end position="1405"/>
    </location>
</feature>
<comment type="subcellular location">
    <subcellularLocation>
        <location evidence="1">Membrane</location>
    </subcellularLocation>
    <subcellularLocation>
        <location evidence="2">Secreted</location>
    </subcellularLocation>
</comment>
<feature type="region of interest" description="Disordered" evidence="8">
    <location>
        <begin position="637"/>
        <end position="704"/>
    </location>
</feature>
<evidence type="ECO:0000256" key="3">
    <source>
        <dbReference type="ARBA" id="ARBA00022525"/>
    </source>
</evidence>
<dbReference type="InterPro" id="IPR001343">
    <property type="entry name" value="Hemolysn_Ca-bd"/>
</dbReference>
<dbReference type="EMBL" id="QJTE01000014">
    <property type="protein sequence ID" value="PYE80579.1"/>
    <property type="molecule type" value="Genomic_DNA"/>
</dbReference>
<proteinExistence type="predicted"/>
<feature type="compositionally biased region" description="Low complexity" evidence="8">
    <location>
        <begin position="637"/>
        <end position="647"/>
    </location>
</feature>
<comment type="caution">
    <text evidence="9">The sequence shown here is derived from an EMBL/GenBank/DDBJ whole genome shotgun (WGS) entry which is preliminary data.</text>
</comment>
<feature type="compositionally biased region" description="Low complexity" evidence="8">
    <location>
        <begin position="690"/>
        <end position="703"/>
    </location>
</feature>
<keyword evidence="7" id="KW-0472">Membrane</keyword>
<dbReference type="Pfam" id="PF00353">
    <property type="entry name" value="HemolysinCabind"/>
    <property type="match status" value="13"/>
</dbReference>
<evidence type="ECO:0000256" key="2">
    <source>
        <dbReference type="ARBA" id="ARBA00004613"/>
    </source>
</evidence>
<dbReference type="PRINTS" id="PR00313">
    <property type="entry name" value="CABNDNGRPT"/>
</dbReference>
<dbReference type="InterPro" id="IPR018247">
    <property type="entry name" value="EF_Hand_1_Ca_BS"/>
</dbReference>
<feature type="compositionally biased region" description="Basic and acidic residues" evidence="8">
    <location>
        <begin position="953"/>
        <end position="963"/>
    </location>
</feature>
<feature type="region of interest" description="Disordered" evidence="8">
    <location>
        <begin position="1329"/>
        <end position="1349"/>
    </location>
</feature>
<dbReference type="GO" id="GO:0090729">
    <property type="term" value="F:toxin activity"/>
    <property type="evidence" value="ECO:0007669"/>
    <property type="project" value="UniProtKB-KW"/>
</dbReference>
<dbReference type="PANTHER" id="PTHR38340:SF1">
    <property type="entry name" value="S-LAYER PROTEIN"/>
    <property type="match status" value="1"/>
</dbReference>
<evidence type="ECO:0000256" key="5">
    <source>
        <dbReference type="ARBA" id="ARBA00022737"/>
    </source>
</evidence>
<dbReference type="PROSITE" id="PS00330">
    <property type="entry name" value="HEMOLYSIN_CALCIUM"/>
    <property type="match status" value="9"/>
</dbReference>
<accession>A0A318SLQ8</accession>
<dbReference type="GO" id="GO:0005509">
    <property type="term" value="F:calcium ion binding"/>
    <property type="evidence" value="ECO:0007669"/>
    <property type="project" value="InterPro"/>
</dbReference>
<feature type="region of interest" description="Disordered" evidence="8">
    <location>
        <begin position="1065"/>
        <end position="1086"/>
    </location>
</feature>
<feature type="region of interest" description="Disordered" evidence="8">
    <location>
        <begin position="897"/>
        <end position="963"/>
    </location>
</feature>
<gene>
    <name evidence="9" type="ORF">DFP88_1141</name>
</gene>
<dbReference type="SUPFAM" id="SSF51120">
    <property type="entry name" value="beta-Roll"/>
    <property type="match status" value="9"/>
</dbReference>
<keyword evidence="10" id="KW-1185">Reference proteome</keyword>
<organism evidence="9 10">
    <name type="scientific">Pseudoroseicyclus aestuarii</name>
    <dbReference type="NCBI Taxonomy" id="1795041"/>
    <lineage>
        <taxon>Bacteria</taxon>
        <taxon>Pseudomonadati</taxon>
        <taxon>Pseudomonadota</taxon>
        <taxon>Alphaproteobacteria</taxon>
        <taxon>Rhodobacterales</taxon>
        <taxon>Paracoccaceae</taxon>
        <taxon>Pseudoroseicyclus</taxon>
    </lineage>
</organism>
<evidence type="ECO:0000313" key="10">
    <source>
        <dbReference type="Proteomes" id="UP000248311"/>
    </source>
</evidence>
<dbReference type="PROSITE" id="PS00018">
    <property type="entry name" value="EF_HAND_1"/>
    <property type="match status" value="1"/>
</dbReference>
<feature type="compositionally biased region" description="Acidic residues" evidence="8">
    <location>
        <begin position="1073"/>
        <end position="1085"/>
    </location>
</feature>
<dbReference type="InterPro" id="IPR018511">
    <property type="entry name" value="Hemolysin-typ_Ca-bd_CS"/>
</dbReference>
<dbReference type="PANTHER" id="PTHR38340">
    <property type="entry name" value="S-LAYER PROTEIN"/>
    <property type="match status" value="1"/>
</dbReference>
<evidence type="ECO:0000256" key="6">
    <source>
        <dbReference type="ARBA" id="ARBA00023026"/>
    </source>
</evidence>
<feature type="compositionally biased region" description="Gly residues" evidence="8">
    <location>
        <begin position="905"/>
        <end position="918"/>
    </location>
</feature>
<sequence length="1593" mass="163987">MANFTIASYDSRYESTAALTEVIVRATPNAVYGYNLGINNAGADGVGEIFTNPVAINDATFLKWRAVGNQIGNILHEVTHLNKDLDGYRNLIYEELSNSGTPVDQDVLLAIEEVLTRQVVATIDSQLPEWRYYLNRPTIEDVVESSYYGDKLTSVQKQALLTYFNSSDYASPTVVINGVQVGLSPEGRVISTVLDNGTIVPVEEPQDFGSQILSSTKELINGALTAARDIGNALARGAAAAVEAIGSIAHSVNKFLDDTVSYLTGNNDRDEGRSGDHDNGKPIVIDLDGDGVEINVKGDVSFDIDGDGYLERTAWASPDDGFLVIDLNADGTRGAGDGKIDQNEELILTEWVEWDGATDLQALATFDQWSSRGGNKDGKLSSADNVWSELRVWQDANQNGRVDSGELKTLSQLGISQINLQYDDKTGFSDIKNDVRIVDTVLLGSASYIRNGKTVVGGVGDVSLSYEAEGSRRVEMEGGYGIKFENGTTKRYAVLNNSGSANINLDTAALDGATGDARPNVLTAQGHSRSVQISGGGGNDTVRGGDNDDLLSGDTGADTIQGLSGNDTLYVDIEDLASGLVDGGEGQDTLVVVGSKGINISLDGLNIESFYSGDAADAIGGGALTKQIEIYGGAGNDAASGGSSDDMLSGDDGDDSLYGNDGDDVVLGGAGSDRIEGRNDDDLVSGGDGNDSVNGNNGDDIVSGGDGDDTLFGSDDDDVVDGGVGADTLYGGSGDDMLAGAEGNDALYFWLGDDTLMGGSGNDSFRLERTSEYGSSKHWGWAVFQGGTGSDTAYLAGSKSDWTIKTSVGPNQWQLARLPAANEKVVLDLQDIEKVVFGDGSSITLSTNSGSDRSDDYVRKNLFGAGQGDDVGTTSTDALNEDGVSYGWMGNDRISGLDGTSRIEGGSGQDALMGGGGNDTLTGDSGSDRLSGEEDRDTLYGGSGSDTLAGGDGDDRLDGKEGSDYLYGGKHDDVLLGGSGSDILVGGPDDQVDGDDTFYGGSGADRILAGAGTDRAWGGTGADAIYGGSGGDYLHGEDGSDQLDGGSGSDQLYGESGFDYLKGGSENDRLYGGDDDDALEGDDGSDSLYGGTGSDLLTGGAGADLVDGGAGILDFASYAGSAAAVTISLAAGTASGGDAAGDTLVGIESLIGSIKSDKLIGDALDNTLQGGLGDDTLGGNEGHDILIGDDGDDSLAGGDGSDTLFGGGGNDILQGHTGENQLFGGLGSDLMIAGAQAELFDGGGNHDRVSYSVATIGVLADMRYSDRSTGYAADDVFVGVEHLEGSNFDDDLRGTTFGNSIYGGQGSDILNGRSGDDFLFGGEGNDTLLGGSDADELHGGSGTDRAQYSEAEAGVKADLANPSANTGDAAGDTYESIENLQGSNFNDDLRGSSGGNLLSGAEGNDFLRGREGNDNIYGGEGDDVLFGGAGGDALYGSSGVDRAQYSEASVGVRADLQDDQTNTGEAIGDTYNSIENLYGSNYADTLLGDTESNTIWGGSGNDLLYGRAGADTVFGGDGQDTFYFRKGYEADRISDFQNDVDTIVLQGFGLSGVPSALSHATQSGSNVFFDFGGGDTLLVLNTQISALQNDIAV</sequence>
<dbReference type="InterPro" id="IPR050557">
    <property type="entry name" value="RTX_toxin/Mannuronan_C5-epim"/>
</dbReference>
<dbReference type="Gene3D" id="2.150.10.10">
    <property type="entry name" value="Serralysin-like metalloprotease, C-terminal"/>
    <property type="match status" value="11"/>
</dbReference>
<dbReference type="GO" id="GO:0016020">
    <property type="term" value="C:membrane"/>
    <property type="evidence" value="ECO:0007669"/>
    <property type="project" value="UniProtKB-SubCell"/>
</dbReference>